<comment type="caution">
    <text evidence="2">The sequence shown here is derived from an EMBL/GenBank/DDBJ whole genome shotgun (WGS) entry which is preliminary data.</text>
</comment>
<dbReference type="Proteomes" id="UP001500784">
    <property type="component" value="Unassembled WGS sequence"/>
</dbReference>
<name>A0ABP5AIS0_9MICC</name>
<gene>
    <name evidence="2" type="ORF">GCM10009688_18390</name>
</gene>
<protein>
    <submittedName>
        <fullName evidence="2">Flagellar protein FlgA</fullName>
    </submittedName>
</protein>
<keyword evidence="2" id="KW-0969">Cilium</keyword>
<keyword evidence="3" id="KW-1185">Reference proteome</keyword>
<reference evidence="3" key="1">
    <citation type="journal article" date="2019" name="Int. J. Syst. Evol. Microbiol.">
        <title>The Global Catalogue of Microorganisms (GCM) 10K type strain sequencing project: providing services to taxonomists for standard genome sequencing and annotation.</title>
        <authorList>
            <consortium name="The Broad Institute Genomics Platform"/>
            <consortium name="The Broad Institute Genome Sequencing Center for Infectious Disease"/>
            <person name="Wu L."/>
            <person name="Ma J."/>
        </authorList>
    </citation>
    <scope>NUCLEOTIDE SEQUENCE [LARGE SCALE GENOMIC DNA]</scope>
    <source>
        <strain evidence="3">JCM 13316</strain>
    </source>
</reference>
<dbReference type="CDD" id="cd11614">
    <property type="entry name" value="SAF_CpaB_FlgA_like"/>
    <property type="match status" value="1"/>
</dbReference>
<sequence length="215" mass="22156">MSLKTAAPAAPAPRLKKPSWKDPRLLLGLLLVLASVAGVSALVASQDHTIQVLAASREIPVGSVLEADDFDVVQVSLGGLAGTYMAAAEALPENAVAGTIIRRGELLSRADLVKAEDLDRKPLGLDVQSPLPSGIRAGDRVDVWASLPNGQNGYGEPRRLLTAAEISELSVNESVIAGANATRLLVLVEDGDLPALLGALSNQAKIAVVPNPSAG</sequence>
<keyword evidence="2" id="KW-0966">Cell projection</keyword>
<evidence type="ECO:0000313" key="3">
    <source>
        <dbReference type="Proteomes" id="UP001500784"/>
    </source>
</evidence>
<keyword evidence="2" id="KW-0282">Flagellum</keyword>
<feature type="domain" description="SAF" evidence="1">
    <location>
        <begin position="50"/>
        <end position="113"/>
    </location>
</feature>
<organism evidence="2 3">
    <name type="scientific">Arthrobacter gandavensis</name>
    <dbReference type="NCBI Taxonomy" id="169960"/>
    <lineage>
        <taxon>Bacteria</taxon>
        <taxon>Bacillati</taxon>
        <taxon>Actinomycetota</taxon>
        <taxon>Actinomycetes</taxon>
        <taxon>Micrococcales</taxon>
        <taxon>Micrococcaceae</taxon>
        <taxon>Arthrobacter</taxon>
    </lineage>
</organism>
<accession>A0ABP5AIS0</accession>
<dbReference type="InterPro" id="IPR013974">
    <property type="entry name" value="SAF"/>
</dbReference>
<evidence type="ECO:0000313" key="2">
    <source>
        <dbReference type="EMBL" id="GAA1913788.1"/>
    </source>
</evidence>
<evidence type="ECO:0000259" key="1">
    <source>
        <dbReference type="SMART" id="SM00858"/>
    </source>
</evidence>
<proteinExistence type="predicted"/>
<dbReference type="RefSeq" id="WP_152226799.1">
    <property type="nucleotide sequence ID" value="NZ_BAAALV010000002.1"/>
</dbReference>
<dbReference type="Pfam" id="PF08666">
    <property type="entry name" value="SAF"/>
    <property type="match status" value="1"/>
</dbReference>
<dbReference type="EMBL" id="BAAALV010000002">
    <property type="protein sequence ID" value="GAA1913788.1"/>
    <property type="molecule type" value="Genomic_DNA"/>
</dbReference>
<dbReference type="SMART" id="SM00858">
    <property type="entry name" value="SAF"/>
    <property type="match status" value="1"/>
</dbReference>